<reference evidence="1" key="1">
    <citation type="submission" date="2021-02" db="EMBL/GenBank/DDBJ databases">
        <authorList>
            <person name="Bekaert M."/>
        </authorList>
    </citation>
    <scope>NUCLEOTIDE SEQUENCE</scope>
    <source>
        <strain evidence="1">IoA-00</strain>
    </source>
</reference>
<dbReference type="AlphaFoldDB" id="A0A7R8CUG0"/>
<name>A0A7R8CUG0_LEPSM</name>
<keyword evidence="2" id="KW-1185">Reference proteome</keyword>
<proteinExistence type="predicted"/>
<evidence type="ECO:0000313" key="2">
    <source>
        <dbReference type="Proteomes" id="UP000675881"/>
    </source>
</evidence>
<dbReference type="Gene3D" id="1.25.40.10">
    <property type="entry name" value="Tetratricopeptide repeat domain"/>
    <property type="match status" value="1"/>
</dbReference>
<dbReference type="PANTHER" id="PTHR46492:SF1">
    <property type="entry name" value="DYNEIN AXONEMAL ASSEMBLY FACTOR 4"/>
    <property type="match status" value="1"/>
</dbReference>
<organism evidence="1 2">
    <name type="scientific">Lepeophtheirus salmonis</name>
    <name type="common">Salmon louse</name>
    <name type="synonym">Caligus salmonis</name>
    <dbReference type="NCBI Taxonomy" id="72036"/>
    <lineage>
        <taxon>Eukaryota</taxon>
        <taxon>Metazoa</taxon>
        <taxon>Ecdysozoa</taxon>
        <taxon>Arthropoda</taxon>
        <taxon>Crustacea</taxon>
        <taxon>Multicrustacea</taxon>
        <taxon>Hexanauplia</taxon>
        <taxon>Copepoda</taxon>
        <taxon>Siphonostomatoida</taxon>
        <taxon>Caligidae</taxon>
        <taxon>Lepeophtheirus</taxon>
    </lineage>
</organism>
<dbReference type="GO" id="GO:0036159">
    <property type="term" value="P:inner dynein arm assembly"/>
    <property type="evidence" value="ECO:0007669"/>
    <property type="project" value="TreeGrafter"/>
</dbReference>
<gene>
    <name evidence="1" type="ORF">LSAA_9906</name>
</gene>
<accession>A0A7R8CUG0</accession>
<dbReference type="GO" id="GO:0003341">
    <property type="term" value="P:cilium movement"/>
    <property type="evidence" value="ECO:0007669"/>
    <property type="project" value="TreeGrafter"/>
</dbReference>
<dbReference type="InterPro" id="IPR011990">
    <property type="entry name" value="TPR-like_helical_dom_sf"/>
</dbReference>
<dbReference type="EMBL" id="HG994584">
    <property type="protein sequence ID" value="CAF2935857.1"/>
    <property type="molecule type" value="Genomic_DNA"/>
</dbReference>
<dbReference type="GO" id="GO:0036158">
    <property type="term" value="P:outer dynein arm assembly"/>
    <property type="evidence" value="ECO:0007669"/>
    <property type="project" value="TreeGrafter"/>
</dbReference>
<dbReference type="PANTHER" id="PTHR46492">
    <property type="entry name" value="DYNEIN ASSEMBLY FACTOR 4, AXONEMAL"/>
    <property type="match status" value="1"/>
</dbReference>
<dbReference type="Proteomes" id="UP000675881">
    <property type="component" value="Chromosome 5"/>
</dbReference>
<protein>
    <submittedName>
        <fullName evidence="1">DYX1C1</fullName>
    </submittedName>
</protein>
<dbReference type="OrthoDB" id="348005at2759"/>
<evidence type="ECO:0000313" key="1">
    <source>
        <dbReference type="EMBL" id="CAF2935857.1"/>
    </source>
</evidence>
<dbReference type="SUPFAM" id="SSF48452">
    <property type="entry name" value="TPR-like"/>
    <property type="match status" value="1"/>
</dbReference>
<dbReference type="InterPro" id="IPR052004">
    <property type="entry name" value="Dynein_assembly_factor_4"/>
</dbReference>
<sequence>MTINGDQLLLDLCKANNGEVWKSVDLSGSLSREDKIDLRLKSQEWISEYSKNLCTRKINEVKCHDTSLLVKLAMEKDRILPVVRSPGCIMVTFTPRSAPTPLRENKKENEGEWLRKKWEAFSRAEGIQVSEINEDLDPTQILGKGNYLMSTEDILSAVSIYTHGIKLFPKMAAMYNNRSVAYIKIKNYEEALHDIHMALKFLLPPVNDNLNQRTKSTMRKSYILFKLDRIKDAINELDVASKLMPDNVEIASYLESLKELSDEDESLDESD</sequence>